<dbReference type="CDD" id="cd17077">
    <property type="entry name" value="UBX_UBXN11"/>
    <property type="match status" value="1"/>
</dbReference>
<sequence length="105" mass="12073">GRGDRSSQRYSTTDVKCRNAYRPPSARDITTIRVKSEDGSKVFIIKLKFSDTIQDLRNYINKQRPHHKVPYVIISTFPKQKHTNSKKSLQESGLVPNATLFLKPK</sequence>
<dbReference type="Pfam" id="PF00789">
    <property type="entry name" value="UBX"/>
    <property type="match status" value="1"/>
</dbReference>
<dbReference type="SUPFAM" id="SSF54236">
    <property type="entry name" value="Ubiquitin-like"/>
    <property type="match status" value="1"/>
</dbReference>
<accession>H2Y6Q5</accession>
<dbReference type="InterPro" id="IPR029071">
    <property type="entry name" value="Ubiquitin-like_domsf"/>
</dbReference>
<evidence type="ECO:0000259" key="1">
    <source>
        <dbReference type="PROSITE" id="PS50033"/>
    </source>
</evidence>
<reference evidence="2" key="2">
    <citation type="submission" date="2025-08" db="UniProtKB">
        <authorList>
            <consortium name="Ensembl"/>
        </authorList>
    </citation>
    <scope>IDENTIFICATION</scope>
</reference>
<dbReference type="PANTHER" id="PTHR23333:SF4">
    <property type="entry name" value="UBX DOMAIN-CONTAINING PROTEIN 11"/>
    <property type="match status" value="1"/>
</dbReference>
<feature type="domain" description="UBX" evidence="1">
    <location>
        <begin position="25"/>
        <end position="102"/>
    </location>
</feature>
<dbReference type="HOGENOM" id="CLU_2242551_0_0_1"/>
<dbReference type="PROSITE" id="PS50033">
    <property type="entry name" value="UBX"/>
    <property type="match status" value="1"/>
</dbReference>
<dbReference type="InParanoid" id="H2Y6Q5"/>
<dbReference type="InterPro" id="IPR001012">
    <property type="entry name" value="UBX_dom"/>
</dbReference>
<organism evidence="2 3">
    <name type="scientific">Ciona savignyi</name>
    <name type="common">Pacific transparent sea squirt</name>
    <dbReference type="NCBI Taxonomy" id="51511"/>
    <lineage>
        <taxon>Eukaryota</taxon>
        <taxon>Metazoa</taxon>
        <taxon>Chordata</taxon>
        <taxon>Tunicata</taxon>
        <taxon>Ascidiacea</taxon>
        <taxon>Phlebobranchia</taxon>
        <taxon>Cionidae</taxon>
        <taxon>Ciona</taxon>
    </lineage>
</organism>
<reference evidence="3" key="1">
    <citation type="submission" date="2003-08" db="EMBL/GenBank/DDBJ databases">
        <authorList>
            <person name="Birren B."/>
            <person name="Nusbaum C."/>
            <person name="Abebe A."/>
            <person name="Abouelleil A."/>
            <person name="Adekoya E."/>
            <person name="Ait-zahra M."/>
            <person name="Allen N."/>
            <person name="Allen T."/>
            <person name="An P."/>
            <person name="Anderson M."/>
            <person name="Anderson S."/>
            <person name="Arachchi H."/>
            <person name="Armbruster J."/>
            <person name="Bachantsang P."/>
            <person name="Baldwin J."/>
            <person name="Barry A."/>
            <person name="Bayul T."/>
            <person name="Blitshsteyn B."/>
            <person name="Bloom T."/>
            <person name="Blye J."/>
            <person name="Boguslavskiy L."/>
            <person name="Borowsky M."/>
            <person name="Boukhgalter B."/>
            <person name="Brunache A."/>
            <person name="Butler J."/>
            <person name="Calixte N."/>
            <person name="Calvo S."/>
            <person name="Camarata J."/>
            <person name="Campo K."/>
            <person name="Chang J."/>
            <person name="Cheshatsang Y."/>
            <person name="Citroen M."/>
            <person name="Collymore A."/>
            <person name="Considine T."/>
            <person name="Cook A."/>
            <person name="Cooke P."/>
            <person name="Corum B."/>
            <person name="Cuomo C."/>
            <person name="David R."/>
            <person name="Dawoe T."/>
            <person name="Degray S."/>
            <person name="Dodge S."/>
            <person name="Dooley K."/>
            <person name="Dorje P."/>
            <person name="Dorjee K."/>
            <person name="Dorris L."/>
            <person name="Duffey N."/>
            <person name="Dupes A."/>
            <person name="Elkins T."/>
            <person name="Engels R."/>
            <person name="Erickson J."/>
            <person name="Farina A."/>
            <person name="Faro S."/>
            <person name="Ferreira P."/>
            <person name="Fischer H."/>
            <person name="Fitzgerald M."/>
            <person name="Foley K."/>
            <person name="Gage D."/>
            <person name="Galagan J."/>
            <person name="Gearin G."/>
            <person name="Gnerre S."/>
            <person name="Gnirke A."/>
            <person name="Goyette A."/>
            <person name="Graham J."/>
            <person name="Grandbois E."/>
            <person name="Gyaltsen K."/>
            <person name="Hafez N."/>
            <person name="Hagopian D."/>
            <person name="Hagos B."/>
            <person name="Hall J."/>
            <person name="Hatcher B."/>
            <person name="Heller A."/>
            <person name="Higgins H."/>
            <person name="Honan T."/>
            <person name="Horn A."/>
            <person name="Houde N."/>
            <person name="Hughes L."/>
            <person name="Hulme W."/>
            <person name="Husby E."/>
            <person name="Iliev I."/>
            <person name="Jaffe D."/>
            <person name="Jones C."/>
            <person name="Kamal M."/>
            <person name="Kamat A."/>
            <person name="Kamvysselis M."/>
            <person name="Karlsson E."/>
            <person name="Kells C."/>
            <person name="Kieu A."/>
            <person name="Kisner P."/>
            <person name="Kodira C."/>
            <person name="Kulbokas E."/>
            <person name="Labutti K."/>
            <person name="Lama D."/>
            <person name="Landers T."/>
            <person name="Leger J."/>
            <person name="Levine S."/>
            <person name="Lewis D."/>
            <person name="Lewis T."/>
            <person name="Lindblad-toh K."/>
            <person name="Liu X."/>
            <person name="Lokyitsang T."/>
            <person name="Lokyitsang Y."/>
            <person name="Lucien O."/>
            <person name="Lui A."/>
            <person name="Ma L.J."/>
            <person name="Mabbitt R."/>
            <person name="Macdonald J."/>
            <person name="Maclean C."/>
            <person name="Major J."/>
            <person name="Manning J."/>
            <person name="Marabella R."/>
            <person name="Maru K."/>
            <person name="Matthews C."/>
            <person name="Mauceli E."/>
            <person name="Mccarthy M."/>
            <person name="Mcdonough S."/>
            <person name="Mcghee T."/>
            <person name="Meldrim J."/>
            <person name="Meneus L."/>
            <person name="Mesirov J."/>
            <person name="Mihalev A."/>
            <person name="Mihova T."/>
            <person name="Mikkelsen T."/>
            <person name="Mlenga V."/>
            <person name="Moru K."/>
            <person name="Mozes J."/>
            <person name="Mulrain L."/>
            <person name="Munson G."/>
            <person name="Naylor J."/>
            <person name="Newes C."/>
            <person name="Nguyen C."/>
            <person name="Nguyen N."/>
            <person name="Nguyen T."/>
            <person name="Nicol R."/>
            <person name="Nielsen C."/>
            <person name="Nizzari M."/>
            <person name="Norbu C."/>
            <person name="Norbu N."/>
            <person name="O'donnell P."/>
            <person name="Okoawo O."/>
            <person name="O'leary S."/>
            <person name="Omotosho B."/>
            <person name="O'neill K."/>
            <person name="Osman S."/>
            <person name="Parker S."/>
            <person name="Perrin D."/>
            <person name="Phunkhang P."/>
            <person name="Piqani B."/>
            <person name="Purcell S."/>
            <person name="Rachupka T."/>
            <person name="Ramasamy U."/>
            <person name="Rameau R."/>
            <person name="Ray V."/>
            <person name="Raymond C."/>
            <person name="Retta R."/>
            <person name="Richardson S."/>
            <person name="Rise C."/>
            <person name="Rodriguez J."/>
            <person name="Rogers J."/>
            <person name="Rogov P."/>
            <person name="Rutman M."/>
            <person name="Schupbach R."/>
            <person name="Seaman C."/>
            <person name="Settipalli S."/>
            <person name="Sharpe T."/>
            <person name="Sheridan J."/>
            <person name="Sherpa N."/>
            <person name="Shi J."/>
            <person name="Smirnov S."/>
            <person name="Smith C."/>
            <person name="Sougnez C."/>
            <person name="Spencer B."/>
            <person name="Stalker J."/>
            <person name="Stange-thomann N."/>
            <person name="Stavropoulos S."/>
            <person name="Stetson K."/>
            <person name="Stone C."/>
            <person name="Stone S."/>
            <person name="Stubbs M."/>
            <person name="Talamas J."/>
            <person name="Tchuinga P."/>
            <person name="Tenzing P."/>
            <person name="Tesfaye S."/>
            <person name="Theodore J."/>
            <person name="Thoulutsang Y."/>
            <person name="Topham K."/>
            <person name="Towey S."/>
            <person name="Tsamla T."/>
            <person name="Tsomo N."/>
            <person name="Vallee D."/>
            <person name="Vassiliev H."/>
            <person name="Venkataraman V."/>
            <person name="Vinson J."/>
            <person name="Vo A."/>
            <person name="Wade C."/>
            <person name="Wang S."/>
            <person name="Wangchuk T."/>
            <person name="Wangdi T."/>
            <person name="Whittaker C."/>
            <person name="Wilkinson J."/>
            <person name="Wu Y."/>
            <person name="Wyman D."/>
            <person name="Yadav S."/>
            <person name="Yang S."/>
            <person name="Yang X."/>
            <person name="Yeager S."/>
            <person name="Yee E."/>
            <person name="Young G."/>
            <person name="Zainoun J."/>
            <person name="Zembeck L."/>
            <person name="Zimmer A."/>
            <person name="Zody M."/>
            <person name="Lander E."/>
        </authorList>
    </citation>
    <scope>NUCLEOTIDE SEQUENCE [LARGE SCALE GENOMIC DNA]</scope>
</reference>
<dbReference type="Ensembl" id="ENSCSAVT00000001014.1">
    <property type="protein sequence ID" value="ENSCSAVP00000001003.1"/>
    <property type="gene ID" value="ENSCSAVG00000000563.1"/>
</dbReference>
<dbReference type="Gene3D" id="3.10.20.90">
    <property type="entry name" value="Phosphatidylinositol 3-kinase Catalytic Subunit, Chain A, domain 1"/>
    <property type="match status" value="1"/>
</dbReference>
<name>H2Y6Q5_CIOSA</name>
<keyword evidence="3" id="KW-1185">Reference proteome</keyword>
<evidence type="ECO:0000313" key="3">
    <source>
        <dbReference type="Proteomes" id="UP000007875"/>
    </source>
</evidence>
<evidence type="ECO:0000313" key="2">
    <source>
        <dbReference type="Ensembl" id="ENSCSAVP00000001003.1"/>
    </source>
</evidence>
<dbReference type="Proteomes" id="UP000007875">
    <property type="component" value="Unassembled WGS sequence"/>
</dbReference>
<dbReference type="GO" id="GO:0043161">
    <property type="term" value="P:proteasome-mediated ubiquitin-dependent protein catabolic process"/>
    <property type="evidence" value="ECO:0007669"/>
    <property type="project" value="TreeGrafter"/>
</dbReference>
<reference evidence="2" key="3">
    <citation type="submission" date="2025-09" db="UniProtKB">
        <authorList>
            <consortium name="Ensembl"/>
        </authorList>
    </citation>
    <scope>IDENTIFICATION</scope>
</reference>
<dbReference type="SMART" id="SM00166">
    <property type="entry name" value="UBX"/>
    <property type="match status" value="1"/>
</dbReference>
<proteinExistence type="predicted"/>
<dbReference type="GO" id="GO:0043130">
    <property type="term" value="F:ubiquitin binding"/>
    <property type="evidence" value="ECO:0007669"/>
    <property type="project" value="TreeGrafter"/>
</dbReference>
<dbReference type="PANTHER" id="PTHR23333">
    <property type="entry name" value="UBX DOMAIN CONTAINING PROTEIN"/>
    <property type="match status" value="1"/>
</dbReference>
<dbReference type="STRING" id="51511.ENSCSAVP00000001003"/>
<dbReference type="AlphaFoldDB" id="H2Y6Q5"/>
<protein>
    <recommendedName>
        <fullName evidence="1">UBX domain-containing protein</fullName>
    </recommendedName>
</protein>